<sequence>KEEVSTTNFLKSNEPPKEEKDIHRDKEPAGLALRAFHAEGTPGILFVVSEGFAYSVTYSI</sequence>
<evidence type="ECO:0000313" key="2">
    <source>
        <dbReference type="EMBL" id="VTJ81988.1"/>
    </source>
</evidence>
<keyword evidence="3" id="KW-1185">Reference proteome</keyword>
<proteinExistence type="predicted"/>
<evidence type="ECO:0000256" key="1">
    <source>
        <dbReference type="SAM" id="MobiDB-lite"/>
    </source>
</evidence>
<name>A0A5E4CJM1_MARMO</name>
<gene>
    <name evidence="2" type="ORF">MONAX_5E016314</name>
</gene>
<protein>
    <submittedName>
        <fullName evidence="2">Uncharacterized protein</fullName>
    </submittedName>
</protein>
<comment type="caution">
    <text evidence="2">The sequence shown here is derived from an EMBL/GenBank/DDBJ whole genome shotgun (WGS) entry which is preliminary data.</text>
</comment>
<feature type="compositionally biased region" description="Basic and acidic residues" evidence="1">
    <location>
        <begin position="14"/>
        <end position="25"/>
    </location>
</feature>
<dbReference type="AlphaFoldDB" id="A0A5E4CJM1"/>
<evidence type="ECO:0000313" key="3">
    <source>
        <dbReference type="Proteomes" id="UP000335636"/>
    </source>
</evidence>
<feature type="non-terminal residue" evidence="2">
    <location>
        <position position="1"/>
    </location>
</feature>
<feature type="compositionally biased region" description="Polar residues" evidence="1">
    <location>
        <begin position="1"/>
        <end position="11"/>
    </location>
</feature>
<feature type="region of interest" description="Disordered" evidence="1">
    <location>
        <begin position="1"/>
        <end position="25"/>
    </location>
</feature>
<organism evidence="2 3">
    <name type="scientific">Marmota monax</name>
    <name type="common">Woodchuck</name>
    <dbReference type="NCBI Taxonomy" id="9995"/>
    <lineage>
        <taxon>Eukaryota</taxon>
        <taxon>Metazoa</taxon>
        <taxon>Chordata</taxon>
        <taxon>Craniata</taxon>
        <taxon>Vertebrata</taxon>
        <taxon>Euteleostomi</taxon>
        <taxon>Mammalia</taxon>
        <taxon>Eutheria</taxon>
        <taxon>Euarchontoglires</taxon>
        <taxon>Glires</taxon>
        <taxon>Rodentia</taxon>
        <taxon>Sciuromorpha</taxon>
        <taxon>Sciuridae</taxon>
        <taxon>Xerinae</taxon>
        <taxon>Marmotini</taxon>
        <taxon>Marmota</taxon>
    </lineage>
</organism>
<dbReference type="EMBL" id="CABDUW010001483">
    <property type="protein sequence ID" value="VTJ81988.1"/>
    <property type="molecule type" value="Genomic_DNA"/>
</dbReference>
<feature type="non-terminal residue" evidence="2">
    <location>
        <position position="60"/>
    </location>
</feature>
<accession>A0A5E4CJM1</accession>
<reference evidence="2" key="1">
    <citation type="submission" date="2019-04" db="EMBL/GenBank/DDBJ databases">
        <authorList>
            <person name="Alioto T."/>
            <person name="Alioto T."/>
        </authorList>
    </citation>
    <scope>NUCLEOTIDE SEQUENCE [LARGE SCALE GENOMIC DNA]</scope>
</reference>
<dbReference type="Proteomes" id="UP000335636">
    <property type="component" value="Unassembled WGS sequence"/>
</dbReference>